<evidence type="ECO:0000256" key="1">
    <source>
        <dbReference type="ARBA" id="ARBA00004429"/>
    </source>
</evidence>
<gene>
    <name evidence="13" type="primary">yidC</name>
    <name evidence="17" type="ORF">CKO21_05645</name>
</gene>
<evidence type="ECO:0000256" key="7">
    <source>
        <dbReference type="ARBA" id="ARBA00022927"/>
    </source>
</evidence>
<reference evidence="17" key="2">
    <citation type="journal article" date="2020" name="Microorganisms">
        <title>Osmotic Adaptation and Compatible Solute Biosynthesis of Phototrophic Bacteria as Revealed from Genome Analyses.</title>
        <authorList>
            <person name="Imhoff J.F."/>
            <person name="Rahn T."/>
            <person name="Kunzel S."/>
            <person name="Keller A."/>
            <person name="Neulinger S.C."/>
        </authorList>
    </citation>
    <scope>NUCLEOTIDE SEQUENCE</scope>
    <source>
        <strain evidence="17">DSM 9154</strain>
    </source>
</reference>
<dbReference type="PANTHER" id="PTHR12428">
    <property type="entry name" value="OXA1"/>
    <property type="match status" value="1"/>
</dbReference>
<dbReference type="GO" id="GO:0051205">
    <property type="term" value="P:protein insertion into membrane"/>
    <property type="evidence" value="ECO:0007669"/>
    <property type="project" value="TreeGrafter"/>
</dbReference>
<dbReference type="InterPro" id="IPR001708">
    <property type="entry name" value="YidC/ALB3/OXA1/COX18"/>
</dbReference>
<dbReference type="HAMAP" id="MF_01810">
    <property type="entry name" value="YidC_type1"/>
    <property type="match status" value="1"/>
</dbReference>
<evidence type="ECO:0000256" key="5">
    <source>
        <dbReference type="ARBA" id="ARBA00022475"/>
    </source>
</evidence>
<dbReference type="PRINTS" id="PR00701">
    <property type="entry name" value="60KDINNERMP"/>
</dbReference>
<feature type="transmembrane region" description="Helical" evidence="13">
    <location>
        <begin position="448"/>
        <end position="469"/>
    </location>
</feature>
<dbReference type="Pfam" id="PF02096">
    <property type="entry name" value="60KD_IMP"/>
    <property type="match status" value="1"/>
</dbReference>
<dbReference type="InterPro" id="IPR038221">
    <property type="entry name" value="YidC_periplasmic_sf"/>
</dbReference>
<feature type="region of interest" description="Disordered" evidence="14">
    <location>
        <begin position="592"/>
        <end position="721"/>
    </location>
</feature>
<comment type="function">
    <text evidence="13">Required for the insertion and/or proper folding and/or complex formation of integral membrane proteins into the membrane. Involved in integration of membrane proteins that insert both dependently and independently of the Sec translocase complex, as well as at least some lipoproteins. Aids folding of multispanning membrane proteins.</text>
</comment>
<dbReference type="RefSeq" id="WP_081728350.1">
    <property type="nucleotide sequence ID" value="NZ_NRRE01000020.1"/>
</dbReference>
<evidence type="ECO:0000256" key="11">
    <source>
        <dbReference type="ARBA" id="ARBA00033245"/>
    </source>
</evidence>
<accession>A0A934QH06</accession>
<comment type="subcellular location">
    <subcellularLocation>
        <location evidence="1">Cell inner membrane</location>
        <topology evidence="1">Multi-pass membrane protein</topology>
    </subcellularLocation>
    <subcellularLocation>
        <location evidence="13">Cell membrane</location>
        <topology evidence="13">Multi-pass membrane protein</topology>
    </subcellularLocation>
</comment>
<comment type="subunit">
    <text evidence="13">Interacts with the Sec translocase complex via SecD. Specifically interacts with transmembrane segments of nascent integral membrane proteins during membrane integration.</text>
</comment>
<evidence type="ECO:0000256" key="10">
    <source>
        <dbReference type="ARBA" id="ARBA00023186"/>
    </source>
</evidence>
<feature type="compositionally biased region" description="Gly residues" evidence="14">
    <location>
        <begin position="606"/>
        <end position="615"/>
    </location>
</feature>
<feature type="domain" description="Membrane insertase YidC/Oxa/ALB C-terminal" evidence="15">
    <location>
        <begin position="379"/>
        <end position="581"/>
    </location>
</feature>
<keyword evidence="7 13" id="KW-0653">Protein transport</keyword>
<dbReference type="GO" id="GO:0015031">
    <property type="term" value="P:protein transport"/>
    <property type="evidence" value="ECO:0007669"/>
    <property type="project" value="UniProtKB-KW"/>
</dbReference>
<keyword evidence="18" id="KW-1185">Reference proteome</keyword>
<evidence type="ECO:0000256" key="8">
    <source>
        <dbReference type="ARBA" id="ARBA00022989"/>
    </source>
</evidence>
<sequence length="721" mass="76952">MEQRNLILAIVASIAILLGFELLYNAPQREQQAQQAAQQETTQQEQSGGASQAPSPQGGDGGGGVPGAAPGQAGALDRGEVLDDTQRVEIDTPSLTGSINVKGARIDDLTLRNYHQEVDDDSPLIDLLSPEGATKAYYADFGWAPASRANVTLPDGQTNWQVDSGGPLTPDNPVTLSWSNGEGLTFKRTFSIDEDFMFTVEQTVVNETGEPVSLAPYGLVNRRGTPNTLGYYILHEGPIGVFNGTLDEVDYDDVQEDGPIAYETTGGWIGITDKYWLVSLVPNQDQPVNARFIHNQSNAGVAKYQADVLYDSQQVAPGESMTSTSRLFAGAKKVSVLDGYAEQYGIPHFDKAVDFGWFYFLTKPIFHALHFFAQMTGNFGVAIICLVVILKILLFPLANKSYRSMAKMRKLQPEMQNLRERFGEDKQRLNQEMMALYKREGANPASGCLPILLQIPVFFALYKVLFVTIEMRHAPFVGYLQDLSSKDPTSILNLFGILPWGVPELGALSILNIGFLPLIMGISMYGQQMLNPQPADPMQARIFQFLPVIFTFILSQFPAGLVLYWTSNNMLTIAQQYIIMKRAGMQIGGKQTASAGATDSSAKSGGSSGSGGSGGGKKRAGKQKGESQGGQQAAAANGGPTLEGEATDVTAQANGEGDSSADGQAQAGSESAAGAGQQGSTGGKSAGGQRSRSGQQRGSSNPAAKRKGGGASKSKKGGGRR</sequence>
<keyword evidence="10 13" id="KW-0143">Chaperone</keyword>
<feature type="compositionally biased region" description="Low complexity" evidence="14">
    <location>
        <begin position="593"/>
        <end position="605"/>
    </location>
</feature>
<feature type="transmembrane region" description="Helical" evidence="13">
    <location>
        <begin position="545"/>
        <end position="565"/>
    </location>
</feature>
<evidence type="ECO:0000256" key="9">
    <source>
        <dbReference type="ARBA" id="ARBA00023136"/>
    </source>
</evidence>
<name>A0A934QH06_9PROT</name>
<evidence type="ECO:0000256" key="13">
    <source>
        <dbReference type="HAMAP-Rule" id="MF_01810"/>
    </source>
</evidence>
<evidence type="ECO:0000313" key="17">
    <source>
        <dbReference type="EMBL" id="MBK1696724.1"/>
    </source>
</evidence>
<feature type="compositionally biased region" description="Low complexity" evidence="14">
    <location>
        <begin position="657"/>
        <end position="675"/>
    </location>
</feature>
<comment type="caution">
    <text evidence="17">The sequence shown here is derived from an EMBL/GenBank/DDBJ whole genome shotgun (WGS) entry which is preliminary data.</text>
</comment>
<dbReference type="NCBIfam" id="TIGR03593">
    <property type="entry name" value="yidC_nterm"/>
    <property type="match status" value="1"/>
</dbReference>
<feature type="compositionally biased region" description="Low complexity" evidence="14">
    <location>
        <begin position="629"/>
        <end position="639"/>
    </location>
</feature>
<dbReference type="GO" id="GO:0032977">
    <property type="term" value="F:membrane insertase activity"/>
    <property type="evidence" value="ECO:0007669"/>
    <property type="project" value="InterPro"/>
</dbReference>
<comment type="similarity">
    <text evidence="2 13">Belongs to the OXA1/ALB3/YidC family. Type 1 subfamily.</text>
</comment>
<keyword evidence="9 13" id="KW-0472">Membrane</keyword>
<dbReference type="Proteomes" id="UP000778970">
    <property type="component" value="Unassembled WGS sequence"/>
</dbReference>
<dbReference type="EMBL" id="NRRE01000020">
    <property type="protein sequence ID" value="MBK1696724.1"/>
    <property type="molecule type" value="Genomic_DNA"/>
</dbReference>
<dbReference type="NCBIfam" id="TIGR03592">
    <property type="entry name" value="yidC_oxa1_cterm"/>
    <property type="match status" value="1"/>
</dbReference>
<feature type="compositionally biased region" description="Basic residues" evidence="14">
    <location>
        <begin position="704"/>
        <end position="721"/>
    </location>
</feature>
<dbReference type="GO" id="GO:0005886">
    <property type="term" value="C:plasma membrane"/>
    <property type="evidence" value="ECO:0007669"/>
    <property type="project" value="UniProtKB-SubCell"/>
</dbReference>
<feature type="compositionally biased region" description="Low complexity" evidence="14">
    <location>
        <begin position="687"/>
        <end position="700"/>
    </location>
</feature>
<dbReference type="Gene3D" id="2.70.98.90">
    <property type="match status" value="1"/>
</dbReference>
<dbReference type="InterPro" id="IPR019998">
    <property type="entry name" value="Membr_insert_YidC"/>
</dbReference>
<feature type="transmembrane region" description="Helical" evidence="13">
    <location>
        <begin position="6"/>
        <end position="24"/>
    </location>
</feature>
<evidence type="ECO:0000256" key="6">
    <source>
        <dbReference type="ARBA" id="ARBA00022692"/>
    </source>
</evidence>
<keyword evidence="5 13" id="KW-1003">Cell membrane</keyword>
<feature type="compositionally biased region" description="Low complexity" evidence="14">
    <location>
        <begin position="33"/>
        <end position="57"/>
    </location>
</feature>
<protein>
    <recommendedName>
        <fullName evidence="3 13">Membrane protein insertase YidC</fullName>
    </recommendedName>
    <alternativeName>
        <fullName evidence="12 13">Foldase YidC</fullName>
    </alternativeName>
    <alternativeName>
        <fullName evidence="13">Membrane protein YidC</fullName>
    </alternativeName>
    <alternativeName>
        <fullName evidence="11 13">membrane integrase YidC</fullName>
    </alternativeName>
</protein>
<dbReference type="AlphaFoldDB" id="A0A934QH06"/>
<dbReference type="InterPro" id="IPR047196">
    <property type="entry name" value="YidC_ALB_C"/>
</dbReference>
<reference evidence="17" key="1">
    <citation type="submission" date="2017-08" db="EMBL/GenBank/DDBJ databases">
        <authorList>
            <person name="Imhoff J.F."/>
            <person name="Rahn T."/>
            <person name="Kuenzel S."/>
            <person name="Neulinger S.C."/>
        </authorList>
    </citation>
    <scope>NUCLEOTIDE SEQUENCE</scope>
    <source>
        <strain evidence="17">DSM 9154</strain>
    </source>
</reference>
<feature type="region of interest" description="Disordered" evidence="14">
    <location>
        <begin position="33"/>
        <end position="75"/>
    </location>
</feature>
<dbReference type="PRINTS" id="PR01900">
    <property type="entry name" value="YIDCPROTEIN"/>
</dbReference>
<dbReference type="CDD" id="cd19961">
    <property type="entry name" value="EcYidC-like_peri"/>
    <property type="match status" value="1"/>
</dbReference>
<proteinExistence type="inferred from homology"/>
<keyword evidence="6 13" id="KW-0812">Transmembrane</keyword>
<feature type="domain" description="Membrane insertase YidC N-terminal" evidence="16">
    <location>
        <begin position="87"/>
        <end position="367"/>
    </location>
</feature>
<evidence type="ECO:0000256" key="4">
    <source>
        <dbReference type="ARBA" id="ARBA00022448"/>
    </source>
</evidence>
<keyword evidence="4 13" id="KW-0813">Transport</keyword>
<feature type="compositionally biased region" description="Gly residues" evidence="14">
    <location>
        <begin position="676"/>
        <end position="686"/>
    </location>
</feature>
<organism evidence="17 18">
    <name type="scientific">Rhodovibrio salinarum</name>
    <dbReference type="NCBI Taxonomy" id="1087"/>
    <lineage>
        <taxon>Bacteria</taxon>
        <taxon>Pseudomonadati</taxon>
        <taxon>Pseudomonadota</taxon>
        <taxon>Alphaproteobacteria</taxon>
        <taxon>Rhodospirillales</taxon>
        <taxon>Rhodovibrionaceae</taxon>
        <taxon>Rhodovibrio</taxon>
    </lineage>
</organism>
<dbReference type="PANTHER" id="PTHR12428:SF65">
    <property type="entry name" value="CYTOCHROME C OXIDASE ASSEMBLY PROTEIN COX18, MITOCHONDRIAL"/>
    <property type="match status" value="1"/>
</dbReference>
<evidence type="ECO:0000256" key="12">
    <source>
        <dbReference type="ARBA" id="ARBA00033342"/>
    </source>
</evidence>
<dbReference type="CDD" id="cd20070">
    <property type="entry name" value="5TM_YidC_Alb3"/>
    <property type="match status" value="1"/>
</dbReference>
<keyword evidence="8 13" id="KW-1133">Transmembrane helix</keyword>
<dbReference type="InterPro" id="IPR028055">
    <property type="entry name" value="YidC/Oxa/ALB_C"/>
</dbReference>
<evidence type="ECO:0000259" key="16">
    <source>
        <dbReference type="Pfam" id="PF14849"/>
    </source>
</evidence>
<dbReference type="InterPro" id="IPR028053">
    <property type="entry name" value="Membr_insert_YidC_N"/>
</dbReference>
<dbReference type="Pfam" id="PF14849">
    <property type="entry name" value="YidC_periplas"/>
    <property type="match status" value="1"/>
</dbReference>
<evidence type="ECO:0000256" key="2">
    <source>
        <dbReference type="ARBA" id="ARBA00010527"/>
    </source>
</evidence>
<feature type="transmembrane region" description="Helical" evidence="13">
    <location>
        <begin position="379"/>
        <end position="399"/>
    </location>
</feature>
<dbReference type="NCBIfam" id="NF002353">
    <property type="entry name" value="PRK01318.1-4"/>
    <property type="match status" value="1"/>
</dbReference>
<evidence type="ECO:0000313" key="18">
    <source>
        <dbReference type="Proteomes" id="UP000778970"/>
    </source>
</evidence>
<evidence type="ECO:0000259" key="15">
    <source>
        <dbReference type="Pfam" id="PF02096"/>
    </source>
</evidence>
<evidence type="ECO:0000256" key="3">
    <source>
        <dbReference type="ARBA" id="ARBA00015325"/>
    </source>
</evidence>
<feature type="transmembrane region" description="Helical" evidence="13">
    <location>
        <begin position="505"/>
        <end position="525"/>
    </location>
</feature>
<evidence type="ECO:0000256" key="14">
    <source>
        <dbReference type="SAM" id="MobiDB-lite"/>
    </source>
</evidence>